<evidence type="ECO:0000313" key="2">
    <source>
        <dbReference type="Proteomes" id="UP000623467"/>
    </source>
</evidence>
<keyword evidence="2" id="KW-1185">Reference proteome</keyword>
<dbReference type="AlphaFoldDB" id="A0A8H6XK44"/>
<proteinExistence type="predicted"/>
<gene>
    <name evidence="1" type="ORF">MSAN_02034400</name>
</gene>
<organism evidence="1 2">
    <name type="scientific">Mycena sanguinolenta</name>
    <dbReference type="NCBI Taxonomy" id="230812"/>
    <lineage>
        <taxon>Eukaryota</taxon>
        <taxon>Fungi</taxon>
        <taxon>Dikarya</taxon>
        <taxon>Basidiomycota</taxon>
        <taxon>Agaricomycotina</taxon>
        <taxon>Agaricomycetes</taxon>
        <taxon>Agaricomycetidae</taxon>
        <taxon>Agaricales</taxon>
        <taxon>Marasmiineae</taxon>
        <taxon>Mycenaceae</taxon>
        <taxon>Mycena</taxon>
    </lineage>
</organism>
<accession>A0A8H6XK44</accession>
<sequence length="96" mass="10606">MLKPSSQEVLIKSSSSQVLISSFSSPSRFSSLHAQILVFGERTRKGLSGVFLNSRNFISLTVLSGFYHILDEDEKTPAKDDIMIDDKLGDGLQQQS</sequence>
<comment type="caution">
    <text evidence="1">The sequence shown here is derived from an EMBL/GenBank/DDBJ whole genome shotgun (WGS) entry which is preliminary data.</text>
</comment>
<evidence type="ECO:0000313" key="1">
    <source>
        <dbReference type="EMBL" id="KAF7341795.1"/>
    </source>
</evidence>
<reference evidence="1" key="1">
    <citation type="submission" date="2020-05" db="EMBL/GenBank/DDBJ databases">
        <title>Mycena genomes resolve the evolution of fungal bioluminescence.</title>
        <authorList>
            <person name="Tsai I.J."/>
        </authorList>
    </citation>
    <scope>NUCLEOTIDE SEQUENCE</scope>
    <source>
        <strain evidence="1">160909Yilan</strain>
    </source>
</reference>
<name>A0A8H6XK44_9AGAR</name>
<protein>
    <submittedName>
        <fullName evidence="1">Uncharacterized protein</fullName>
    </submittedName>
</protein>
<dbReference type="EMBL" id="JACAZH010000026">
    <property type="protein sequence ID" value="KAF7341795.1"/>
    <property type="molecule type" value="Genomic_DNA"/>
</dbReference>
<dbReference type="Proteomes" id="UP000623467">
    <property type="component" value="Unassembled WGS sequence"/>
</dbReference>